<evidence type="ECO:0000313" key="1">
    <source>
        <dbReference type="EMBL" id="QNO51255.1"/>
    </source>
</evidence>
<proteinExistence type="predicted"/>
<gene>
    <name evidence="1" type="ORF">IGHJBHOP_00016</name>
</gene>
<organism evidence="1">
    <name type="scientific">Candidatus Methanophagaceae archaeon ANME-1 ERB6</name>
    <dbReference type="NCBI Taxonomy" id="2759912"/>
    <lineage>
        <taxon>Archaea</taxon>
        <taxon>Methanobacteriati</taxon>
        <taxon>Methanobacteriota</taxon>
        <taxon>Stenosarchaea group</taxon>
        <taxon>Methanomicrobia</taxon>
        <taxon>Candidatus Methanophagales</taxon>
        <taxon>Candidatus Methanophagaceae</taxon>
    </lineage>
</organism>
<sequence>MDISERQLEKEKDSRILSLHVSIDEITRELLDPGNRPLLFVMRSVLHYFGHNGLRPLLAYLRSQMKTGEFFVHQTICFEQESDAQRINLLYQRMRVNKWFPTISELSTYLRDEGWTVERISPAPKILATSQDLAERYQLGKKDIYRIRDEISQLYGEAPGMFVATPDGFYEYGHYKIFTCRAT</sequence>
<dbReference type="InterPro" id="IPR029063">
    <property type="entry name" value="SAM-dependent_MTases_sf"/>
</dbReference>
<name>A0A7G9YTC1_9EURY</name>
<accession>A0A7G9YTC1</accession>
<dbReference type="EMBL" id="MT631464">
    <property type="protein sequence ID" value="QNO51255.1"/>
    <property type="molecule type" value="Genomic_DNA"/>
</dbReference>
<dbReference type="SUPFAM" id="SSF53335">
    <property type="entry name" value="S-adenosyl-L-methionine-dependent methyltransferases"/>
    <property type="match status" value="1"/>
</dbReference>
<dbReference type="Gene3D" id="3.40.50.150">
    <property type="entry name" value="Vaccinia Virus protein VP39"/>
    <property type="match status" value="1"/>
</dbReference>
<dbReference type="AlphaFoldDB" id="A0A7G9YTC1"/>
<reference evidence="1" key="1">
    <citation type="submission" date="2020-06" db="EMBL/GenBank/DDBJ databases">
        <title>Unique genomic features of the anaerobic methanotrophic archaea.</title>
        <authorList>
            <person name="Chadwick G.L."/>
            <person name="Skennerton C.T."/>
            <person name="Laso-Perez R."/>
            <person name="Leu A.O."/>
            <person name="Speth D.R."/>
            <person name="Yu H."/>
            <person name="Morgan-Lang C."/>
            <person name="Hatzenpichler R."/>
            <person name="Goudeau D."/>
            <person name="Malmstrom R."/>
            <person name="Brazelton W.J."/>
            <person name="Woyke T."/>
            <person name="Hallam S.J."/>
            <person name="Tyson G.W."/>
            <person name="Wegener G."/>
            <person name="Boetius A."/>
            <person name="Orphan V."/>
        </authorList>
    </citation>
    <scope>NUCLEOTIDE SEQUENCE</scope>
</reference>
<protein>
    <submittedName>
        <fullName evidence="1">Uncharacterized protein</fullName>
    </submittedName>
</protein>